<dbReference type="AlphaFoldDB" id="A0A8C8K5S3"/>
<evidence type="ECO:0000259" key="16">
    <source>
        <dbReference type="PROSITE" id="PS51145"/>
    </source>
</evidence>
<dbReference type="PROSITE" id="PS50092">
    <property type="entry name" value="TSP1"/>
    <property type="match status" value="2"/>
</dbReference>
<dbReference type="SMART" id="SM00408">
    <property type="entry name" value="IGc2"/>
    <property type="match status" value="1"/>
</dbReference>
<evidence type="ECO:0000256" key="4">
    <source>
        <dbReference type="ARBA" id="ARBA00022475"/>
    </source>
</evidence>
<dbReference type="InterPro" id="IPR003598">
    <property type="entry name" value="Ig_sub2"/>
</dbReference>
<dbReference type="SMART" id="SM00209">
    <property type="entry name" value="TSP1"/>
    <property type="match status" value="2"/>
</dbReference>
<evidence type="ECO:0000256" key="3">
    <source>
        <dbReference type="ARBA" id="ARBA00022473"/>
    </source>
</evidence>
<dbReference type="SMART" id="SM00005">
    <property type="entry name" value="DEATH"/>
    <property type="match status" value="1"/>
</dbReference>
<dbReference type="InterPro" id="IPR011029">
    <property type="entry name" value="DEATH-like_dom_sf"/>
</dbReference>
<keyword evidence="6" id="KW-0732">Signal</keyword>
<name>A0A8C8K5S3_ONCTS</name>
<dbReference type="PRINTS" id="PR01705">
    <property type="entry name" value="TSP1REPEAT"/>
</dbReference>
<dbReference type="SUPFAM" id="SSF48726">
    <property type="entry name" value="Immunoglobulin"/>
    <property type="match status" value="2"/>
</dbReference>
<reference evidence="17" key="2">
    <citation type="submission" date="2025-09" db="UniProtKB">
        <authorList>
            <consortium name="Ensembl"/>
        </authorList>
    </citation>
    <scope>IDENTIFICATION</scope>
</reference>
<reference evidence="17" key="1">
    <citation type="submission" date="2025-08" db="UniProtKB">
        <authorList>
            <consortium name="Ensembl"/>
        </authorList>
    </citation>
    <scope>IDENTIFICATION</scope>
</reference>
<dbReference type="PROSITE" id="PS50835">
    <property type="entry name" value="IG_LIKE"/>
    <property type="match status" value="1"/>
</dbReference>
<dbReference type="Ensembl" id="ENSOTST00005112074.2">
    <property type="protein sequence ID" value="ENSOTSP00005103662.2"/>
    <property type="gene ID" value="ENSOTSG00005047466.2"/>
</dbReference>
<dbReference type="Gene3D" id="1.10.533.10">
    <property type="entry name" value="Death Domain, Fas"/>
    <property type="match status" value="1"/>
</dbReference>
<evidence type="ECO:0000313" key="18">
    <source>
        <dbReference type="Proteomes" id="UP000694402"/>
    </source>
</evidence>
<dbReference type="FunFam" id="2.20.100.10:FF:000002">
    <property type="entry name" value="Unc-5 netrin receptor C"/>
    <property type="match status" value="1"/>
</dbReference>
<dbReference type="GO" id="GO:0007411">
    <property type="term" value="P:axon guidance"/>
    <property type="evidence" value="ECO:0007669"/>
    <property type="project" value="TreeGrafter"/>
</dbReference>
<evidence type="ECO:0000256" key="8">
    <source>
        <dbReference type="ARBA" id="ARBA00022989"/>
    </source>
</evidence>
<keyword evidence="7" id="KW-0677">Repeat</keyword>
<dbReference type="GO" id="GO:0005042">
    <property type="term" value="F:netrin receptor activity"/>
    <property type="evidence" value="ECO:0007669"/>
    <property type="project" value="UniProtKB-UniRule"/>
</dbReference>
<evidence type="ECO:0000256" key="6">
    <source>
        <dbReference type="ARBA" id="ARBA00022729"/>
    </source>
</evidence>
<dbReference type="InterPro" id="IPR000906">
    <property type="entry name" value="ZU5_dom"/>
</dbReference>
<dbReference type="InterPro" id="IPR036383">
    <property type="entry name" value="TSP1_rpt_sf"/>
</dbReference>
<dbReference type="InterPro" id="IPR057755">
    <property type="entry name" value="UNC5A-D-like_N"/>
</dbReference>
<evidence type="ECO:0000256" key="9">
    <source>
        <dbReference type="ARBA" id="ARBA00023136"/>
    </source>
</evidence>
<evidence type="ECO:0000256" key="7">
    <source>
        <dbReference type="ARBA" id="ARBA00022737"/>
    </source>
</evidence>
<keyword evidence="10" id="KW-1015">Disulfide bond</keyword>
<evidence type="ECO:0000256" key="10">
    <source>
        <dbReference type="ARBA" id="ARBA00023157"/>
    </source>
</evidence>
<dbReference type="PROSITE" id="PS51145">
    <property type="entry name" value="ZU5"/>
    <property type="match status" value="1"/>
</dbReference>
<keyword evidence="12" id="KW-0325">Glycoprotein</keyword>
<keyword evidence="9 14" id="KW-0472">Membrane</keyword>
<dbReference type="InterPro" id="IPR000884">
    <property type="entry name" value="TSP1_rpt"/>
</dbReference>
<sequence>LSLSLPPISPLSLSLSLSLSPLPSPSLPPLSLSLSLSLSPPISLPLSLSAPLPHFLMEPEEAYIVKNKPVNLYCKATPATQIYFKCNSEWVHQKDHTVEERVDENSGLVVREASIEIFRQQVDELFGPEDFWCQCVAWSSAGTTKSRKAHVRIAYLRKTFDQEPLGKEVSLEQEVLLQCRPPEGIPAAEVEWLKNEEIIDPADDRNFYITIDHNLIIKQARLSDTANYTCVAKNIVAKRRSTTATVIVYVNGGWSTWTEWSVCNSRCGRGYQKRTRSCTNPAPLNGGAPCDGQATQKLACTSLCTVDGLWTEWSKWSTCGTECTHWRRRECNAPAPKNGGKDCEGMVLQSQNCTDGLCMQMSMNSAPSTENMALYVGIVIAVIMCLVISVIVALFVYRKTHRDFDSDIIDSSALNGGFQSVNIKTASSPLPDLLTAPPDLTNAAAMYRGPVYALHDVSDKIPMTNSPLLDPLPNLKIKVYNSSGLVTPSEDLSDFSSKLSPKVTQSLLDSENMNLRNQSLARTRDPSCTAAGSFNSQGGHLIVPNSGVSLLVPAGAVPQGRVYEMYVTVHRKDSMRPPVEDVQTVLSPVVSCGPPGALLTRPVILTIHHCAEADGDDWQIQLKNQLNQGQWEDVVVVGEENFTTPCYIQMDEEACHLLTETLGTYCLVGQSVSKAAAKRLKLAIFGPVSSTTLEYHIRVYCLDDTQDALKEVLQMETQMGGKLLDEPKTLNFKDSTHNLRLSVHDVPHGQWKSKLLAKYQEIPFYQVWSGCQRTLHCTFTLERFSSSTTELSCKLCVRQVEGEGQIFQLSSTLSEDTQNIDTSLMDPASNITTLVGLNAFRIPLSIRQKLCGSLDAPQTRGSNDWRMLAHKLNLDRYLNYFATKSSPTGVILDLWEAQHFPDGNLNRLAAVLEEMGRHDSLVP</sequence>
<evidence type="ECO:0000256" key="14">
    <source>
        <dbReference type="RuleBase" id="RU367033"/>
    </source>
</evidence>
<dbReference type="Gene3D" id="2.60.40.10">
    <property type="entry name" value="Immunoglobulins"/>
    <property type="match status" value="2"/>
</dbReference>
<evidence type="ECO:0000259" key="15">
    <source>
        <dbReference type="PROSITE" id="PS50835"/>
    </source>
</evidence>
<dbReference type="PANTHER" id="PTHR12582">
    <property type="entry name" value="NETRIN RECEPTOR UNC5"/>
    <property type="match status" value="1"/>
</dbReference>
<dbReference type="InterPro" id="IPR036179">
    <property type="entry name" value="Ig-like_dom_sf"/>
</dbReference>
<comment type="similarity">
    <text evidence="2 14">Belongs to the unc-5 family.</text>
</comment>
<keyword evidence="8 14" id="KW-1133">Transmembrane helix</keyword>
<dbReference type="FunFam" id="1.10.533.10:FF:000001">
    <property type="entry name" value="Unc-5 netrin receptor B"/>
    <property type="match status" value="1"/>
</dbReference>
<evidence type="ECO:0000256" key="1">
    <source>
        <dbReference type="ARBA" id="ARBA00004251"/>
    </source>
</evidence>
<dbReference type="InterPro" id="IPR033772">
    <property type="entry name" value="UPA"/>
</dbReference>
<dbReference type="InterPro" id="IPR003599">
    <property type="entry name" value="Ig_sub"/>
</dbReference>
<comment type="subcellular location">
    <subcellularLocation>
        <location evidence="1 14">Cell membrane</location>
        <topology evidence="1 14">Single-pass type I membrane protein</topology>
    </subcellularLocation>
</comment>
<feature type="transmembrane region" description="Helical" evidence="14">
    <location>
        <begin position="372"/>
        <end position="397"/>
    </location>
</feature>
<dbReference type="Pfam" id="PF07679">
    <property type="entry name" value="I-set"/>
    <property type="match status" value="1"/>
</dbReference>
<dbReference type="SMART" id="SM00409">
    <property type="entry name" value="IG"/>
    <property type="match status" value="1"/>
</dbReference>
<dbReference type="GO" id="GO:0005886">
    <property type="term" value="C:plasma membrane"/>
    <property type="evidence" value="ECO:0007669"/>
    <property type="project" value="UniProtKB-SubCell"/>
</dbReference>
<gene>
    <name evidence="17" type="primary">UNC5C</name>
</gene>
<dbReference type="Proteomes" id="UP000694402">
    <property type="component" value="Unassembled WGS sequence"/>
</dbReference>
<dbReference type="Gene3D" id="2.60.220.30">
    <property type="match status" value="1"/>
</dbReference>
<dbReference type="InterPro" id="IPR013783">
    <property type="entry name" value="Ig-like_fold"/>
</dbReference>
<evidence type="ECO:0000256" key="13">
    <source>
        <dbReference type="ARBA" id="ARBA00023319"/>
    </source>
</evidence>
<dbReference type="SUPFAM" id="SSF47986">
    <property type="entry name" value="DEATH domain"/>
    <property type="match status" value="1"/>
</dbReference>
<dbReference type="Pfam" id="PF25609">
    <property type="entry name" value="Unc5_NetrinR_N"/>
    <property type="match status" value="1"/>
</dbReference>
<dbReference type="Pfam" id="PF00090">
    <property type="entry name" value="TSP_1"/>
    <property type="match status" value="2"/>
</dbReference>
<dbReference type="FunFam" id="2.60.40.10:FF:000039">
    <property type="entry name" value="Unc-5 netrin receptor C"/>
    <property type="match status" value="1"/>
</dbReference>
<dbReference type="SMART" id="SM00218">
    <property type="entry name" value="ZU5"/>
    <property type="match status" value="1"/>
</dbReference>
<dbReference type="InterPro" id="IPR000488">
    <property type="entry name" value="Death_dom"/>
</dbReference>
<dbReference type="FunFam" id="2.60.220.30:FF:000003">
    <property type="entry name" value="Unc-5 netrin receptor C"/>
    <property type="match status" value="1"/>
</dbReference>
<dbReference type="FunFam" id="2.60.40.10:FF:000037">
    <property type="entry name" value="Unc-5 netrin receptor C"/>
    <property type="match status" value="1"/>
</dbReference>
<keyword evidence="13 14" id="KW-0393">Immunoglobulin domain</keyword>
<dbReference type="PANTHER" id="PTHR12582:SF7">
    <property type="entry name" value="NETRIN RECEPTOR UNC5C"/>
    <property type="match status" value="1"/>
</dbReference>
<dbReference type="Gene3D" id="2.20.100.10">
    <property type="entry name" value="Thrombospondin type-1 (TSP1) repeat"/>
    <property type="match status" value="2"/>
</dbReference>
<dbReference type="Pfam" id="PF00791">
    <property type="entry name" value="ZU5"/>
    <property type="match status" value="1"/>
</dbReference>
<feature type="domain" description="Ig-like" evidence="15">
    <location>
        <begin position="166"/>
        <end position="247"/>
    </location>
</feature>
<keyword evidence="5 14" id="KW-0812">Transmembrane</keyword>
<proteinExistence type="inferred from homology"/>
<dbReference type="InterPro" id="IPR037936">
    <property type="entry name" value="UNC5A-D"/>
</dbReference>
<dbReference type="FunFam" id="2.20.100.10:FF:000008">
    <property type="entry name" value="Unc-5 netrin receptor C"/>
    <property type="match status" value="1"/>
</dbReference>
<evidence type="ECO:0000313" key="17">
    <source>
        <dbReference type="Ensembl" id="ENSOTSP00005103662.2"/>
    </source>
</evidence>
<feature type="domain" description="ZU5" evidence="16">
    <location>
        <begin position="528"/>
        <end position="662"/>
    </location>
</feature>
<accession>A0A8C8K5S3</accession>
<dbReference type="InterPro" id="IPR007110">
    <property type="entry name" value="Ig-like_dom"/>
</dbReference>
<keyword evidence="4" id="KW-1003">Cell membrane</keyword>
<protein>
    <recommendedName>
        <fullName evidence="14">Netrin receptor UNC5</fullName>
    </recommendedName>
</protein>
<evidence type="ECO:0000256" key="5">
    <source>
        <dbReference type="ARBA" id="ARBA00022692"/>
    </source>
</evidence>
<dbReference type="InterPro" id="IPR013098">
    <property type="entry name" value="Ig_I-set"/>
</dbReference>
<dbReference type="SUPFAM" id="SSF82895">
    <property type="entry name" value="TSP-1 type 1 repeat"/>
    <property type="match status" value="2"/>
</dbReference>
<keyword evidence="18" id="KW-1185">Reference proteome</keyword>
<keyword evidence="3 14" id="KW-0217">Developmental protein</keyword>
<evidence type="ECO:0000256" key="11">
    <source>
        <dbReference type="ARBA" id="ARBA00023170"/>
    </source>
</evidence>
<keyword evidence="11 14" id="KW-0675">Receptor</keyword>
<organism evidence="17 18">
    <name type="scientific">Oncorhynchus tshawytscha</name>
    <name type="common">Chinook salmon</name>
    <name type="synonym">Salmo tshawytscha</name>
    <dbReference type="NCBI Taxonomy" id="74940"/>
    <lineage>
        <taxon>Eukaryota</taxon>
        <taxon>Metazoa</taxon>
        <taxon>Chordata</taxon>
        <taxon>Craniata</taxon>
        <taxon>Vertebrata</taxon>
        <taxon>Euteleostomi</taxon>
        <taxon>Actinopterygii</taxon>
        <taxon>Neopterygii</taxon>
        <taxon>Teleostei</taxon>
        <taxon>Protacanthopterygii</taxon>
        <taxon>Salmoniformes</taxon>
        <taxon>Salmonidae</taxon>
        <taxon>Salmoninae</taxon>
        <taxon>Oncorhynchus</taxon>
    </lineage>
</organism>
<comment type="function">
    <text evidence="14">Receptor for netrin required for axon guidance. Mediates axon repulsion of neuronal growth cones in the developing nervous system upon ligand binding.</text>
</comment>
<dbReference type="Pfam" id="PF17217">
    <property type="entry name" value="UPA"/>
    <property type="match status" value="1"/>
</dbReference>
<dbReference type="Pfam" id="PF00531">
    <property type="entry name" value="Death"/>
    <property type="match status" value="1"/>
</dbReference>
<evidence type="ECO:0000256" key="2">
    <source>
        <dbReference type="ARBA" id="ARBA00009844"/>
    </source>
</evidence>
<dbReference type="GeneTree" id="ENSGT00950000182815"/>
<evidence type="ECO:0000256" key="12">
    <source>
        <dbReference type="ARBA" id="ARBA00023180"/>
    </source>
</evidence>